<dbReference type="Pfam" id="PF25601">
    <property type="entry name" value="AAA_lid_14"/>
    <property type="match status" value="1"/>
</dbReference>
<evidence type="ECO:0000313" key="12">
    <source>
        <dbReference type="EMBL" id="KAB1443050.1"/>
    </source>
</evidence>
<dbReference type="PANTHER" id="PTHR32071">
    <property type="entry name" value="TRANSCRIPTIONAL REGULATORY PROTEIN"/>
    <property type="match status" value="1"/>
</dbReference>
<evidence type="ECO:0000256" key="1">
    <source>
        <dbReference type="ARBA" id="ARBA00022741"/>
    </source>
</evidence>
<dbReference type="SUPFAM" id="SSF52172">
    <property type="entry name" value="CheY-like"/>
    <property type="match status" value="1"/>
</dbReference>
<dbReference type="CDD" id="cd00130">
    <property type="entry name" value="PAS"/>
    <property type="match status" value="4"/>
</dbReference>
<dbReference type="Gene3D" id="1.10.8.60">
    <property type="match status" value="1"/>
</dbReference>
<dbReference type="OrthoDB" id="9763792at2"/>
<dbReference type="PROSITE" id="PS50045">
    <property type="entry name" value="SIGMA54_INTERACT_4"/>
    <property type="match status" value="1"/>
</dbReference>
<dbReference type="SUPFAM" id="SSF55785">
    <property type="entry name" value="PYP-like sensor domain (PAS domain)"/>
    <property type="match status" value="4"/>
</dbReference>
<dbReference type="PROSITE" id="PS00676">
    <property type="entry name" value="SIGMA54_INTERACT_2"/>
    <property type="match status" value="1"/>
</dbReference>
<dbReference type="PROSITE" id="PS50113">
    <property type="entry name" value="PAC"/>
    <property type="match status" value="2"/>
</dbReference>
<name>A0A6N6N489_9BACT</name>
<keyword evidence="5" id="KW-0804">Transcription</keyword>
<evidence type="ECO:0000256" key="6">
    <source>
        <dbReference type="PROSITE-ProRule" id="PRU00169"/>
    </source>
</evidence>
<feature type="domain" description="Response regulatory" evidence="9">
    <location>
        <begin position="12"/>
        <end position="125"/>
    </location>
</feature>
<dbReference type="GO" id="GO:0006355">
    <property type="term" value="P:regulation of DNA-templated transcription"/>
    <property type="evidence" value="ECO:0007669"/>
    <property type="project" value="InterPro"/>
</dbReference>
<keyword evidence="13" id="KW-1185">Reference proteome</keyword>
<dbReference type="InterPro" id="IPR002078">
    <property type="entry name" value="Sigma_54_int"/>
</dbReference>
<dbReference type="InterPro" id="IPR058031">
    <property type="entry name" value="AAA_lid_NorR"/>
</dbReference>
<dbReference type="GO" id="GO:0043565">
    <property type="term" value="F:sequence-specific DNA binding"/>
    <property type="evidence" value="ECO:0007669"/>
    <property type="project" value="InterPro"/>
</dbReference>
<dbReference type="SMART" id="SM00382">
    <property type="entry name" value="AAA"/>
    <property type="match status" value="1"/>
</dbReference>
<dbReference type="PROSITE" id="PS50112">
    <property type="entry name" value="PAS"/>
    <property type="match status" value="2"/>
</dbReference>
<dbReference type="InterPro" id="IPR001789">
    <property type="entry name" value="Sig_transdc_resp-reg_receiver"/>
</dbReference>
<dbReference type="AlphaFoldDB" id="A0A6N6N489"/>
<dbReference type="FunFam" id="3.40.50.300:FF:000006">
    <property type="entry name" value="DNA-binding transcriptional regulator NtrC"/>
    <property type="match status" value="1"/>
</dbReference>
<dbReference type="Gene3D" id="3.30.450.20">
    <property type="entry name" value="PAS domain"/>
    <property type="match status" value="4"/>
</dbReference>
<evidence type="ECO:0000256" key="4">
    <source>
        <dbReference type="ARBA" id="ARBA00023125"/>
    </source>
</evidence>
<keyword evidence="2" id="KW-0067">ATP-binding</keyword>
<protein>
    <submittedName>
        <fullName evidence="12">PAS domain S-box protein</fullName>
    </submittedName>
</protein>
<dbReference type="CDD" id="cd00156">
    <property type="entry name" value="REC"/>
    <property type="match status" value="1"/>
</dbReference>
<dbReference type="Gene3D" id="3.40.50.2300">
    <property type="match status" value="1"/>
</dbReference>
<dbReference type="InterPro" id="IPR003593">
    <property type="entry name" value="AAA+_ATPase"/>
</dbReference>
<dbReference type="InterPro" id="IPR009057">
    <property type="entry name" value="Homeodomain-like_sf"/>
</dbReference>
<feature type="domain" description="PAC" evidence="11">
    <location>
        <begin position="456"/>
        <end position="508"/>
    </location>
</feature>
<dbReference type="PROSITE" id="PS00688">
    <property type="entry name" value="SIGMA54_INTERACT_3"/>
    <property type="match status" value="1"/>
</dbReference>
<sequence length="955" mass="107892">MTNYKVGVLRSRFLVCDRNQRVRRLLADILEQCGYDVAQTDDPEEFFRRLDEGWPDVAMAGNLPLEHGQSLVDRFLDMGLHVPLIVMVEDDGVDHALSMFEHGVFGYVRIPVERATLAAVAFRAVDHCRLLKRVRLLGHEGRDLRSLFQGLLNTCPTPAWALDPAGHVVDANTAAASALGRTVDSVRGRQYRDLVDPEAGDLFERAVEEVRRGAENVQFEKARGEAMFEIMLRPVYRDRVLVGFTLVETDVTARRRSEQELAQSEQRYRSVYQAARDAILLINRSDGRILDTNDAALRLYGYSREEMLGLSLEDIAAEPEQSMQDLRQGYEASPLRHHVRKDGSEFPVEASMSHFGHDGQAVTTAFIRDISNRKVVEEALREGARLYRAVVEDQTELICRFAPDFSLTFVNPACTKFFNRDEDDLLDTSFLSLVVAEERDNLMEWVRKVTPERPVMAVEQRTMRSDGAIRWMRWINRAIYDHKGHLRQFQCVGRDVSDRKAADEALEMANREKERLRLNLEATFRSIPDGIITVDSDMRVISTNSAVTPMCSIDRDNAPGRPVGDVMTCANSPCVSVLQQVLRTRRPVRGYEVQCSHDGGPERMLELNCSPLMDANMQFVGAVLVIKDITRIADLEKRLQERFGFRGMVGKSECMQEVYHLLEQLSPLDSTVLVRGESGTGKELVADALHYGGSRAACAMVKVNCSALSESLLESELFGHIRGAFTGAVRDKVGRIEAAQGGTLFLDEIGDISPLLQVKLLRFLEQKEYEKVGESKTRKADVRIIAATNVDLLAKVHEGAFREDLYYRLNVMPVYLPPLRERDGDMPLLVNHFLEAFGETFKKRFTGVSQEVLDLFMRYQWPGNIRELKHIMEHACILAPEGEIGLEYIRRDIIEDFSGIRESAPMRKRKPVNADAAAIVEALKKTGGNKAKAAKLLGIHRATLYRKMDQFGLEQ</sequence>
<feature type="domain" description="Sigma-54 factor interaction" evidence="8">
    <location>
        <begin position="648"/>
        <end position="877"/>
    </location>
</feature>
<dbReference type="InterPro" id="IPR001610">
    <property type="entry name" value="PAC"/>
</dbReference>
<dbReference type="PRINTS" id="PR01590">
    <property type="entry name" value="HTHFIS"/>
</dbReference>
<dbReference type="PANTHER" id="PTHR32071:SF113">
    <property type="entry name" value="ALGINATE BIOSYNTHESIS TRANSCRIPTIONAL REGULATORY PROTEIN ALGB"/>
    <property type="match status" value="1"/>
</dbReference>
<feature type="domain" description="PAS" evidence="10">
    <location>
        <begin position="264"/>
        <end position="342"/>
    </location>
</feature>
<evidence type="ECO:0000313" key="13">
    <source>
        <dbReference type="Proteomes" id="UP000438699"/>
    </source>
</evidence>
<dbReference type="InterPro" id="IPR035965">
    <property type="entry name" value="PAS-like_dom_sf"/>
</dbReference>
<dbReference type="NCBIfam" id="TIGR00229">
    <property type="entry name" value="sensory_box"/>
    <property type="match status" value="4"/>
</dbReference>
<dbReference type="InterPro" id="IPR002197">
    <property type="entry name" value="HTH_Fis"/>
</dbReference>
<dbReference type="SUPFAM" id="SSF52540">
    <property type="entry name" value="P-loop containing nucleoside triphosphate hydrolases"/>
    <property type="match status" value="1"/>
</dbReference>
<dbReference type="PROSITE" id="PS50110">
    <property type="entry name" value="RESPONSE_REGULATORY"/>
    <property type="match status" value="1"/>
</dbReference>
<dbReference type="InterPro" id="IPR013655">
    <property type="entry name" value="PAS_fold_3"/>
</dbReference>
<dbReference type="InterPro" id="IPR013656">
    <property type="entry name" value="PAS_4"/>
</dbReference>
<dbReference type="Proteomes" id="UP000438699">
    <property type="component" value="Unassembled WGS sequence"/>
</dbReference>
<dbReference type="InterPro" id="IPR025662">
    <property type="entry name" value="Sigma_54_int_dom_ATP-bd_1"/>
</dbReference>
<dbReference type="Pfam" id="PF00158">
    <property type="entry name" value="Sigma54_activat"/>
    <property type="match status" value="1"/>
</dbReference>
<dbReference type="SMART" id="SM00448">
    <property type="entry name" value="REC"/>
    <property type="match status" value="1"/>
</dbReference>
<dbReference type="InterPro" id="IPR000700">
    <property type="entry name" value="PAS-assoc_C"/>
</dbReference>
<evidence type="ECO:0000256" key="7">
    <source>
        <dbReference type="SAM" id="Coils"/>
    </source>
</evidence>
<evidence type="ECO:0000259" key="9">
    <source>
        <dbReference type="PROSITE" id="PS50110"/>
    </source>
</evidence>
<dbReference type="Pfam" id="PF08447">
    <property type="entry name" value="PAS_3"/>
    <property type="match status" value="1"/>
</dbReference>
<feature type="coiled-coil region" evidence="7">
    <location>
        <begin position="499"/>
        <end position="526"/>
    </location>
</feature>
<feature type="domain" description="PAS" evidence="10">
    <location>
        <begin position="144"/>
        <end position="214"/>
    </location>
</feature>
<dbReference type="SMART" id="SM00086">
    <property type="entry name" value="PAC"/>
    <property type="match status" value="2"/>
</dbReference>
<dbReference type="CDD" id="cd00009">
    <property type="entry name" value="AAA"/>
    <property type="match status" value="1"/>
</dbReference>
<dbReference type="SUPFAM" id="SSF46689">
    <property type="entry name" value="Homeodomain-like"/>
    <property type="match status" value="1"/>
</dbReference>
<evidence type="ECO:0000256" key="2">
    <source>
        <dbReference type="ARBA" id="ARBA00022840"/>
    </source>
</evidence>
<dbReference type="GO" id="GO:0000160">
    <property type="term" value="P:phosphorelay signal transduction system"/>
    <property type="evidence" value="ECO:0007669"/>
    <property type="project" value="InterPro"/>
</dbReference>
<keyword evidence="1" id="KW-0547">Nucleotide-binding</keyword>
<dbReference type="GO" id="GO:0005524">
    <property type="term" value="F:ATP binding"/>
    <property type="evidence" value="ECO:0007669"/>
    <property type="project" value="UniProtKB-KW"/>
</dbReference>
<dbReference type="InterPro" id="IPR011006">
    <property type="entry name" value="CheY-like_superfamily"/>
</dbReference>
<proteinExistence type="predicted"/>
<dbReference type="InterPro" id="IPR027417">
    <property type="entry name" value="P-loop_NTPase"/>
</dbReference>
<dbReference type="Pfam" id="PF13426">
    <property type="entry name" value="PAS_9"/>
    <property type="match status" value="1"/>
</dbReference>
<comment type="caution">
    <text evidence="6">Lacks conserved residue(s) required for the propagation of feature annotation.</text>
</comment>
<dbReference type="Pfam" id="PF02954">
    <property type="entry name" value="HTH_8"/>
    <property type="match status" value="1"/>
</dbReference>
<dbReference type="Gene3D" id="3.40.50.300">
    <property type="entry name" value="P-loop containing nucleotide triphosphate hydrolases"/>
    <property type="match status" value="1"/>
</dbReference>
<evidence type="ECO:0000259" key="10">
    <source>
        <dbReference type="PROSITE" id="PS50112"/>
    </source>
</evidence>
<dbReference type="InterPro" id="IPR025943">
    <property type="entry name" value="Sigma_54_int_dom_ATP-bd_2"/>
</dbReference>
<keyword evidence="3" id="KW-0805">Transcription regulation</keyword>
<keyword evidence="7" id="KW-0175">Coiled coil</keyword>
<dbReference type="InterPro" id="IPR000014">
    <property type="entry name" value="PAS"/>
</dbReference>
<evidence type="ECO:0000256" key="5">
    <source>
        <dbReference type="ARBA" id="ARBA00023163"/>
    </source>
</evidence>
<dbReference type="Pfam" id="PF08448">
    <property type="entry name" value="PAS_4"/>
    <property type="match status" value="2"/>
</dbReference>
<dbReference type="Gene3D" id="1.10.10.60">
    <property type="entry name" value="Homeodomain-like"/>
    <property type="match status" value="1"/>
</dbReference>
<comment type="caution">
    <text evidence="12">The sequence shown here is derived from an EMBL/GenBank/DDBJ whole genome shotgun (WGS) entry which is preliminary data.</text>
</comment>
<feature type="domain" description="PAC" evidence="11">
    <location>
        <begin position="589"/>
        <end position="641"/>
    </location>
</feature>
<dbReference type="Pfam" id="PF00072">
    <property type="entry name" value="Response_reg"/>
    <property type="match status" value="1"/>
</dbReference>
<dbReference type="PROSITE" id="PS00675">
    <property type="entry name" value="SIGMA54_INTERACT_1"/>
    <property type="match status" value="1"/>
</dbReference>
<reference evidence="12 13" key="1">
    <citation type="journal article" date="2017" name="Int. J. Syst. Evol. Microbiol.">
        <title>Desulfovibrio senegalensis sp. nov., a mesophilic sulfate reducer isolated from marine sediment.</title>
        <authorList>
            <person name="Thioye A."/>
            <person name="Gam Z.B.A."/>
            <person name="Mbengue M."/>
            <person name="Cayol J.L."/>
            <person name="Joseph-Bartoli M."/>
            <person name="Toure-Kane C."/>
            <person name="Labat M."/>
        </authorList>
    </citation>
    <scope>NUCLEOTIDE SEQUENCE [LARGE SCALE GENOMIC DNA]</scope>
    <source>
        <strain evidence="12 13">DSM 101509</strain>
    </source>
</reference>
<evidence type="ECO:0000259" key="11">
    <source>
        <dbReference type="PROSITE" id="PS50113"/>
    </source>
</evidence>
<accession>A0A6N6N489</accession>
<dbReference type="RefSeq" id="WP_151149324.1">
    <property type="nucleotide sequence ID" value="NZ_WAIE01000001.1"/>
</dbReference>
<keyword evidence="4" id="KW-0238">DNA-binding</keyword>
<gene>
    <name evidence="12" type="ORF">F8A88_01950</name>
</gene>
<dbReference type="SMART" id="SM00091">
    <property type="entry name" value="PAS"/>
    <property type="match status" value="4"/>
</dbReference>
<dbReference type="InterPro" id="IPR025944">
    <property type="entry name" value="Sigma_54_int_dom_CS"/>
</dbReference>
<dbReference type="EMBL" id="WAIE01000001">
    <property type="protein sequence ID" value="KAB1443050.1"/>
    <property type="molecule type" value="Genomic_DNA"/>
</dbReference>
<organism evidence="12 13">
    <name type="scientific">Pseudodesulfovibrio senegalensis</name>
    <dbReference type="NCBI Taxonomy" id="1721087"/>
    <lineage>
        <taxon>Bacteria</taxon>
        <taxon>Pseudomonadati</taxon>
        <taxon>Thermodesulfobacteriota</taxon>
        <taxon>Desulfovibrionia</taxon>
        <taxon>Desulfovibrionales</taxon>
        <taxon>Desulfovibrionaceae</taxon>
    </lineage>
</organism>
<evidence type="ECO:0000259" key="8">
    <source>
        <dbReference type="PROSITE" id="PS50045"/>
    </source>
</evidence>
<evidence type="ECO:0000256" key="3">
    <source>
        <dbReference type="ARBA" id="ARBA00023015"/>
    </source>
</evidence>